<gene>
    <name evidence="1" type="ORF">Amon02_000828000</name>
</gene>
<evidence type="ECO:0000313" key="2">
    <source>
        <dbReference type="Proteomes" id="UP001165064"/>
    </source>
</evidence>
<evidence type="ECO:0000313" key="1">
    <source>
        <dbReference type="EMBL" id="GME87910.1"/>
    </source>
</evidence>
<keyword evidence="2" id="KW-1185">Reference proteome</keyword>
<dbReference type="Proteomes" id="UP001165064">
    <property type="component" value="Unassembled WGS sequence"/>
</dbReference>
<name>A0ACB5TG74_AMBMO</name>
<proteinExistence type="predicted"/>
<organism evidence="1 2">
    <name type="scientific">Ambrosiozyma monospora</name>
    <name type="common">Yeast</name>
    <name type="synonym">Endomycopsis monosporus</name>
    <dbReference type="NCBI Taxonomy" id="43982"/>
    <lineage>
        <taxon>Eukaryota</taxon>
        <taxon>Fungi</taxon>
        <taxon>Dikarya</taxon>
        <taxon>Ascomycota</taxon>
        <taxon>Saccharomycotina</taxon>
        <taxon>Pichiomycetes</taxon>
        <taxon>Pichiales</taxon>
        <taxon>Pichiaceae</taxon>
        <taxon>Ambrosiozyma</taxon>
    </lineage>
</organism>
<protein>
    <submittedName>
        <fullName evidence="1">Unnamed protein product</fullName>
    </submittedName>
</protein>
<accession>A0ACB5TG74</accession>
<reference evidence="1" key="1">
    <citation type="submission" date="2023-04" db="EMBL/GenBank/DDBJ databases">
        <title>Ambrosiozyma monospora NBRC 10751.</title>
        <authorList>
            <person name="Ichikawa N."/>
            <person name="Sato H."/>
            <person name="Tonouchi N."/>
        </authorList>
    </citation>
    <scope>NUCLEOTIDE SEQUENCE</scope>
    <source>
        <strain evidence="1">NBRC 10751</strain>
    </source>
</reference>
<sequence length="218" mass="25029">MESSAAPHSFLSVSKTGIISQVRTAGNDDTFAVVAIKQLVDEKLKQFVITFKSYDSDDETCKKFVNSIVETMLSVAKGVAIGNNKLKLMVDLGQLEVKQQAIMEDLMRAMIRCESLYECLLGFMIDSGDWYLPKDMKLMEVNPLSRPETEVAYSFNNLRRRLLEDPEFQNEKSPIRDYLPFLLANRLIENIGDELKVIFDRDAPYSYDKTFQKFQRLL</sequence>
<comment type="caution">
    <text evidence="1">The sequence shown here is derived from an EMBL/GenBank/DDBJ whole genome shotgun (WGS) entry which is preliminary data.</text>
</comment>
<dbReference type="EMBL" id="BSXS01007220">
    <property type="protein sequence ID" value="GME87910.1"/>
    <property type="molecule type" value="Genomic_DNA"/>
</dbReference>